<keyword evidence="2 8" id="KW-1277">Toxin-antitoxin system</keyword>
<comment type="cofactor">
    <cofactor evidence="1 8">
        <name>Mg(2+)</name>
        <dbReference type="ChEBI" id="CHEBI:18420"/>
    </cofactor>
</comment>
<evidence type="ECO:0000256" key="1">
    <source>
        <dbReference type="ARBA" id="ARBA00001946"/>
    </source>
</evidence>
<comment type="caution">
    <text evidence="10">The sequence shown here is derived from an EMBL/GenBank/DDBJ whole genome shotgun (WGS) entry which is preliminary data.</text>
</comment>
<feature type="domain" description="PIN" evidence="9">
    <location>
        <begin position="1"/>
        <end position="122"/>
    </location>
</feature>
<dbReference type="SMART" id="SM00670">
    <property type="entry name" value="PINc"/>
    <property type="match status" value="1"/>
</dbReference>
<dbReference type="GO" id="GO:0090729">
    <property type="term" value="F:toxin activity"/>
    <property type="evidence" value="ECO:0007669"/>
    <property type="project" value="UniProtKB-KW"/>
</dbReference>
<dbReference type="InterPro" id="IPR029060">
    <property type="entry name" value="PIN-like_dom_sf"/>
</dbReference>
<proteinExistence type="inferred from homology"/>
<keyword evidence="4 8" id="KW-0479">Metal-binding</keyword>
<dbReference type="SUPFAM" id="SSF88723">
    <property type="entry name" value="PIN domain-like"/>
    <property type="match status" value="1"/>
</dbReference>
<dbReference type="GO" id="GO:0004540">
    <property type="term" value="F:RNA nuclease activity"/>
    <property type="evidence" value="ECO:0007669"/>
    <property type="project" value="InterPro"/>
</dbReference>
<keyword evidence="8" id="KW-0800">Toxin</keyword>
<dbReference type="PANTHER" id="PTHR33653">
    <property type="entry name" value="RIBONUCLEASE VAPC2"/>
    <property type="match status" value="1"/>
</dbReference>
<name>A0A0F3MU51_RICFI</name>
<gene>
    <name evidence="8" type="primary">vapC</name>
    <name evidence="10" type="ORF">RFEPED_0467</name>
</gene>
<dbReference type="Gene3D" id="3.40.50.1010">
    <property type="entry name" value="5'-nuclease"/>
    <property type="match status" value="1"/>
</dbReference>
<dbReference type="SMR" id="A0A0F3MU51"/>
<dbReference type="EC" id="3.1.-.-" evidence="8"/>
<evidence type="ECO:0000313" key="11">
    <source>
        <dbReference type="Proteomes" id="UP000033475"/>
    </source>
</evidence>
<dbReference type="InterPro" id="IPR050556">
    <property type="entry name" value="Type_II_TA_system_RNase"/>
</dbReference>
<sequence length="134" mass="15360">MIYMLDTNICVYAINKHPDSYYNNLELLAKNNTIAISSIVLAELQYGVSKSKKKEQNQSKLDIFLSRLEIIDFSAKCTFYYGELRTELEQKGLIIGNNDLLIASHAIAENATLVTNNIKEFKRIPNLILENWDK</sequence>
<comment type="similarity">
    <text evidence="7 8">Belongs to the PINc/VapC protein family.</text>
</comment>
<dbReference type="GO" id="GO:0016787">
    <property type="term" value="F:hydrolase activity"/>
    <property type="evidence" value="ECO:0007669"/>
    <property type="project" value="UniProtKB-KW"/>
</dbReference>
<evidence type="ECO:0000256" key="6">
    <source>
        <dbReference type="ARBA" id="ARBA00022842"/>
    </source>
</evidence>
<organism evidence="10 11">
    <name type="scientific">Rickettsia felis str. Pedreira</name>
    <dbReference type="NCBI Taxonomy" id="1359196"/>
    <lineage>
        <taxon>Bacteria</taxon>
        <taxon>Pseudomonadati</taxon>
        <taxon>Pseudomonadota</taxon>
        <taxon>Alphaproteobacteria</taxon>
        <taxon>Rickettsiales</taxon>
        <taxon>Rickettsiaceae</taxon>
        <taxon>Rickettsieae</taxon>
        <taxon>Rickettsia</taxon>
        <taxon>spotted fever group</taxon>
    </lineage>
</organism>
<dbReference type="Pfam" id="PF01850">
    <property type="entry name" value="PIN"/>
    <property type="match status" value="1"/>
</dbReference>
<comment type="function">
    <text evidence="8">Toxic component of a toxin-antitoxin (TA) system. An RNase.</text>
</comment>
<dbReference type="CDD" id="cd18734">
    <property type="entry name" value="PIN_RfVapC2-like"/>
    <property type="match status" value="1"/>
</dbReference>
<dbReference type="InterPro" id="IPR022907">
    <property type="entry name" value="VapC_family"/>
</dbReference>
<dbReference type="RefSeq" id="WP_011270449.1">
    <property type="nucleotide sequence ID" value="NZ_LANQ01000001.1"/>
</dbReference>
<dbReference type="InterPro" id="IPR002716">
    <property type="entry name" value="PIN_dom"/>
</dbReference>
<evidence type="ECO:0000313" key="10">
    <source>
        <dbReference type="EMBL" id="KJV58094.1"/>
    </source>
</evidence>
<dbReference type="PATRIC" id="fig|1359196.3.peg.447"/>
<reference evidence="10 11" key="1">
    <citation type="submission" date="2015-01" db="EMBL/GenBank/DDBJ databases">
        <title>Genome Sequencing of Rickettsiales.</title>
        <authorList>
            <person name="Daugherty S.C."/>
            <person name="Su Q."/>
            <person name="Abolude K."/>
            <person name="Beier-Sexton M."/>
            <person name="Carlyon J.A."/>
            <person name="Carter R."/>
            <person name="Day N.P."/>
            <person name="Dumler S.J."/>
            <person name="Dyachenko V."/>
            <person name="Godinez A."/>
            <person name="Kurtti T.J."/>
            <person name="Lichay M."/>
            <person name="Mullins K.E."/>
            <person name="Ott S."/>
            <person name="Pappas-Brown V."/>
            <person name="Paris D.H."/>
            <person name="Patel P."/>
            <person name="Richards A.L."/>
            <person name="Sadzewicz L."/>
            <person name="Sears K."/>
            <person name="Seidman D."/>
            <person name="Sengamalay N."/>
            <person name="Stenos J."/>
            <person name="Tallon L.J."/>
            <person name="Vincent G."/>
            <person name="Fraser C.M."/>
            <person name="Munderloh U."/>
            <person name="Dunning-Hotopp J.C."/>
        </authorList>
    </citation>
    <scope>NUCLEOTIDE SEQUENCE [LARGE SCALE GENOMIC DNA]</scope>
    <source>
        <strain evidence="10 11">Pedreira</strain>
    </source>
</reference>
<dbReference type="PANTHER" id="PTHR33653:SF1">
    <property type="entry name" value="RIBONUCLEASE VAPC2"/>
    <property type="match status" value="1"/>
</dbReference>
<keyword evidence="3 8" id="KW-0540">Nuclease</keyword>
<evidence type="ECO:0000256" key="2">
    <source>
        <dbReference type="ARBA" id="ARBA00022649"/>
    </source>
</evidence>
<feature type="binding site" evidence="8">
    <location>
        <position position="6"/>
    </location>
    <ligand>
        <name>Mg(2+)</name>
        <dbReference type="ChEBI" id="CHEBI:18420"/>
    </ligand>
</feature>
<evidence type="ECO:0000259" key="9">
    <source>
        <dbReference type="SMART" id="SM00670"/>
    </source>
</evidence>
<dbReference type="GO" id="GO:0000287">
    <property type="term" value="F:magnesium ion binding"/>
    <property type="evidence" value="ECO:0007669"/>
    <property type="project" value="UniProtKB-UniRule"/>
</dbReference>
<dbReference type="EMBL" id="LANQ01000001">
    <property type="protein sequence ID" value="KJV58094.1"/>
    <property type="molecule type" value="Genomic_DNA"/>
</dbReference>
<evidence type="ECO:0000256" key="8">
    <source>
        <dbReference type="HAMAP-Rule" id="MF_00265"/>
    </source>
</evidence>
<dbReference type="AlphaFoldDB" id="A0A0F3MU51"/>
<accession>A0A0F3MU51</accession>
<dbReference type="Proteomes" id="UP000033475">
    <property type="component" value="Unassembled WGS sequence"/>
</dbReference>
<evidence type="ECO:0000256" key="5">
    <source>
        <dbReference type="ARBA" id="ARBA00022801"/>
    </source>
</evidence>
<evidence type="ECO:0000256" key="7">
    <source>
        <dbReference type="ARBA" id="ARBA00038093"/>
    </source>
</evidence>
<protein>
    <recommendedName>
        <fullName evidence="8">Ribonuclease VapC</fullName>
        <shortName evidence="8">RNase VapC</shortName>
        <ecNumber evidence="8">3.1.-.-</ecNumber>
    </recommendedName>
    <alternativeName>
        <fullName evidence="8">Toxin VapC</fullName>
    </alternativeName>
</protein>
<feature type="binding site" evidence="8">
    <location>
        <position position="99"/>
    </location>
    <ligand>
        <name>Mg(2+)</name>
        <dbReference type="ChEBI" id="CHEBI:18420"/>
    </ligand>
</feature>
<dbReference type="HAMAP" id="MF_00265">
    <property type="entry name" value="VapC_Nob1"/>
    <property type="match status" value="1"/>
</dbReference>
<keyword evidence="5 8" id="KW-0378">Hydrolase</keyword>
<keyword evidence="6 8" id="KW-0460">Magnesium</keyword>
<evidence type="ECO:0000256" key="4">
    <source>
        <dbReference type="ARBA" id="ARBA00022723"/>
    </source>
</evidence>
<evidence type="ECO:0000256" key="3">
    <source>
        <dbReference type="ARBA" id="ARBA00022722"/>
    </source>
</evidence>